<evidence type="ECO:0000256" key="1">
    <source>
        <dbReference type="SAM" id="MobiDB-lite"/>
    </source>
</evidence>
<feature type="compositionally biased region" description="Gly residues" evidence="1">
    <location>
        <begin position="123"/>
        <end position="151"/>
    </location>
</feature>
<dbReference type="STRING" id="2880.D8LM02"/>
<feature type="region of interest" description="Disordered" evidence="1">
    <location>
        <begin position="237"/>
        <end position="319"/>
    </location>
</feature>
<dbReference type="EMBL" id="FN649742">
    <property type="protein sequence ID" value="CBN77216.1"/>
    <property type="molecule type" value="Genomic_DNA"/>
</dbReference>
<dbReference type="EMBL" id="FN648575">
    <property type="protein sequence ID" value="CBN77216.1"/>
    <property type="molecule type" value="Genomic_DNA"/>
</dbReference>
<protein>
    <recommendedName>
        <fullName evidence="2">Rab-GAP TBC domain-containing protein</fullName>
    </recommendedName>
</protein>
<dbReference type="PANTHER" id="PTHR22957:SF263">
    <property type="entry name" value="MITOTIC CHECK POINT PROTEIN BUB2"/>
    <property type="match status" value="1"/>
</dbReference>
<dbReference type="AlphaFoldDB" id="D8LM02"/>
<feature type="compositionally biased region" description="Low complexity" evidence="1">
    <location>
        <begin position="239"/>
        <end position="252"/>
    </location>
</feature>
<sequence>MGTSSPAVVDVFRCIESIEKRRSEVGTKGSGESGAKDEGRRGKRRSQAADRALRERYYAVLQRKDRSSLSERIKTLRRMVLAQGLPGDVLEHCTTPTSGSSGAEHRNGQERKQQQPGRRGARGSSGGGGGGGSATSGGGGCGGFTSGGSGTSGTVSVPADPGEDHQCSLRGLVWKVLLGTIHTDSMLYIRLVAKGPSSEDVKIREDTFRTFPRDEEFRRRVHEDKLSRINNAYVRLNHPDGGAPVAATAAADTARRGSEGRGREGSGSNDKHGGEEHPPKSEDVPRCSNSSIVDKEGAGAEAGGAAPATGGATGEGEERVGDGGKGLYVQGMMVLCAPLLFVMPEVDAFYCFNSLLNQHMPRYVAANLDGVHAGCALVDRVLSMVDPVLFNYLESKFLTANIYAFPLVMSLHACVPPLEEAVKLWDAVFSFGVHLEVLICVAQHPRVVQDVGVRAGGCRRNPSLTTTMQTATKLFSELPTPV</sequence>
<dbReference type="SUPFAM" id="SSF47923">
    <property type="entry name" value="Ypt/Rab-GAP domain of gyp1p"/>
    <property type="match status" value="3"/>
</dbReference>
<dbReference type="OrthoDB" id="10263206at2759"/>
<reference evidence="3 4" key="1">
    <citation type="journal article" date="2010" name="Nature">
        <title>The Ectocarpus genome and the independent evolution of multicellularity in brown algae.</title>
        <authorList>
            <person name="Cock J.M."/>
            <person name="Sterck L."/>
            <person name="Rouze P."/>
            <person name="Scornet D."/>
            <person name="Allen A.E."/>
            <person name="Amoutzias G."/>
            <person name="Anthouard V."/>
            <person name="Artiguenave F."/>
            <person name="Aury J.M."/>
            <person name="Badger J.H."/>
            <person name="Beszteri B."/>
            <person name="Billiau K."/>
            <person name="Bonnet E."/>
            <person name="Bothwell J.H."/>
            <person name="Bowler C."/>
            <person name="Boyen C."/>
            <person name="Brownlee C."/>
            <person name="Carrano C.J."/>
            <person name="Charrier B."/>
            <person name="Cho G.Y."/>
            <person name="Coelho S.M."/>
            <person name="Collen J."/>
            <person name="Corre E."/>
            <person name="Da Silva C."/>
            <person name="Delage L."/>
            <person name="Delaroque N."/>
            <person name="Dittami S.M."/>
            <person name="Doulbeau S."/>
            <person name="Elias M."/>
            <person name="Farnham G."/>
            <person name="Gachon C.M."/>
            <person name="Gschloessl B."/>
            <person name="Heesch S."/>
            <person name="Jabbari K."/>
            <person name="Jubin C."/>
            <person name="Kawai H."/>
            <person name="Kimura K."/>
            <person name="Kloareg B."/>
            <person name="Kupper F.C."/>
            <person name="Lang D."/>
            <person name="Le Bail A."/>
            <person name="Leblanc C."/>
            <person name="Lerouge P."/>
            <person name="Lohr M."/>
            <person name="Lopez P.J."/>
            <person name="Martens C."/>
            <person name="Maumus F."/>
            <person name="Michel G."/>
            <person name="Miranda-Saavedra D."/>
            <person name="Morales J."/>
            <person name="Moreau H."/>
            <person name="Motomura T."/>
            <person name="Nagasato C."/>
            <person name="Napoli C.A."/>
            <person name="Nelson D.R."/>
            <person name="Nyvall-Collen P."/>
            <person name="Peters A.F."/>
            <person name="Pommier C."/>
            <person name="Potin P."/>
            <person name="Poulain J."/>
            <person name="Quesneville H."/>
            <person name="Read B."/>
            <person name="Rensing S.A."/>
            <person name="Ritter A."/>
            <person name="Rousvoal S."/>
            <person name="Samanta M."/>
            <person name="Samson G."/>
            <person name="Schroeder D.C."/>
            <person name="Segurens B."/>
            <person name="Strittmatter M."/>
            <person name="Tonon T."/>
            <person name="Tregear J.W."/>
            <person name="Valentin K."/>
            <person name="von Dassow P."/>
            <person name="Yamagishi T."/>
            <person name="Van de Peer Y."/>
            <person name="Wincker P."/>
        </authorList>
    </citation>
    <scope>NUCLEOTIDE SEQUENCE [LARGE SCALE GENOMIC DNA]</scope>
    <source>
        <strain evidence="4">Ec32 / CCAP1310/4</strain>
    </source>
</reference>
<dbReference type="InterPro" id="IPR035969">
    <property type="entry name" value="Rab-GAP_TBC_sf"/>
</dbReference>
<feature type="compositionally biased region" description="Basic and acidic residues" evidence="1">
    <location>
        <begin position="103"/>
        <end position="113"/>
    </location>
</feature>
<name>D8LM02_ECTSI</name>
<gene>
    <name evidence="3" type="ORF">Esi_0038_0105</name>
</gene>
<evidence type="ECO:0000259" key="2">
    <source>
        <dbReference type="PROSITE" id="PS50086"/>
    </source>
</evidence>
<feature type="region of interest" description="Disordered" evidence="1">
    <location>
        <begin position="89"/>
        <end position="164"/>
    </location>
</feature>
<feature type="domain" description="Rab-GAP TBC" evidence="2">
    <location>
        <begin position="164"/>
        <end position="432"/>
    </location>
</feature>
<evidence type="ECO:0000313" key="3">
    <source>
        <dbReference type="EMBL" id="CBN77216.1"/>
    </source>
</evidence>
<dbReference type="GO" id="GO:0005096">
    <property type="term" value="F:GTPase activator activity"/>
    <property type="evidence" value="ECO:0007669"/>
    <property type="project" value="TreeGrafter"/>
</dbReference>
<dbReference type="InterPro" id="IPR000195">
    <property type="entry name" value="Rab-GAP-TBC_dom"/>
</dbReference>
<proteinExistence type="predicted"/>
<dbReference type="Pfam" id="PF00566">
    <property type="entry name" value="RabGAP-TBC"/>
    <property type="match status" value="1"/>
</dbReference>
<dbReference type="PROSITE" id="PS50086">
    <property type="entry name" value="TBC_RABGAP"/>
    <property type="match status" value="1"/>
</dbReference>
<dbReference type="SMART" id="SM00164">
    <property type="entry name" value="TBC"/>
    <property type="match status" value="1"/>
</dbReference>
<feature type="region of interest" description="Disordered" evidence="1">
    <location>
        <begin position="20"/>
        <end position="52"/>
    </location>
</feature>
<dbReference type="Gene3D" id="1.10.472.80">
    <property type="entry name" value="Ypt/Rab-GAP domain of gyp1p, domain 3"/>
    <property type="match status" value="1"/>
</dbReference>
<keyword evidence="4" id="KW-1185">Reference proteome</keyword>
<dbReference type="PANTHER" id="PTHR22957">
    <property type="entry name" value="TBC1 DOMAIN FAMILY MEMBER GTPASE-ACTIVATING PROTEIN"/>
    <property type="match status" value="1"/>
</dbReference>
<organism evidence="3 4">
    <name type="scientific">Ectocarpus siliculosus</name>
    <name type="common">Brown alga</name>
    <name type="synonym">Conferva siliculosa</name>
    <dbReference type="NCBI Taxonomy" id="2880"/>
    <lineage>
        <taxon>Eukaryota</taxon>
        <taxon>Sar</taxon>
        <taxon>Stramenopiles</taxon>
        <taxon>Ochrophyta</taxon>
        <taxon>PX clade</taxon>
        <taxon>Phaeophyceae</taxon>
        <taxon>Ectocarpales</taxon>
        <taxon>Ectocarpaceae</taxon>
        <taxon>Ectocarpus</taxon>
    </lineage>
</organism>
<dbReference type="Gene3D" id="1.10.8.270">
    <property type="entry name" value="putative rabgap domain of human tbc1 domain family member 14 like domains"/>
    <property type="match status" value="1"/>
</dbReference>
<dbReference type="Proteomes" id="UP000002630">
    <property type="component" value="Linkage Group LG17"/>
</dbReference>
<evidence type="ECO:0000313" key="4">
    <source>
        <dbReference type="Proteomes" id="UP000002630"/>
    </source>
</evidence>
<dbReference type="InParanoid" id="D8LM02"/>
<feature type="compositionally biased region" description="Basic and acidic residues" evidence="1">
    <location>
        <begin position="253"/>
        <end position="285"/>
    </location>
</feature>
<dbReference type="eggNOG" id="KOG2058">
    <property type="taxonomic scope" value="Eukaryota"/>
</dbReference>
<accession>D8LM02</accession>